<keyword evidence="10" id="KW-0963">Cytoplasm</keyword>
<feature type="binding site" evidence="10">
    <location>
        <position position="29"/>
    </location>
    <ligand>
        <name>Zn(2+)</name>
        <dbReference type="ChEBI" id="CHEBI:29105"/>
    </ligand>
</feature>
<evidence type="ECO:0000256" key="11">
    <source>
        <dbReference type="SAM" id="Coils"/>
    </source>
</evidence>
<dbReference type="PANTHER" id="PTHR10890:SF3">
    <property type="entry name" value="CYSTEINE--TRNA LIGASE, CYTOPLASMIC"/>
    <property type="match status" value="1"/>
</dbReference>
<dbReference type="Pfam" id="PF01406">
    <property type="entry name" value="tRNA-synt_1e"/>
    <property type="match status" value="1"/>
</dbReference>
<dbReference type="PANTHER" id="PTHR10890">
    <property type="entry name" value="CYSTEINYL-TRNA SYNTHETASE"/>
    <property type="match status" value="1"/>
</dbReference>
<dbReference type="InterPro" id="IPR024909">
    <property type="entry name" value="Cys-tRNA/MSH_ligase"/>
</dbReference>
<dbReference type="InterPro" id="IPR009080">
    <property type="entry name" value="tRNAsynth_Ia_anticodon-bd"/>
</dbReference>
<feature type="binding site" evidence="10">
    <location>
        <position position="274"/>
    </location>
    <ligand>
        <name>ATP</name>
        <dbReference type="ChEBI" id="CHEBI:30616"/>
    </ligand>
</feature>
<dbReference type="Proteomes" id="UP001210261">
    <property type="component" value="Unassembled WGS sequence"/>
</dbReference>
<accession>A0ABT4VFV9</accession>
<dbReference type="InterPro" id="IPR015803">
    <property type="entry name" value="Cys-tRNA-ligase"/>
</dbReference>
<evidence type="ECO:0000256" key="6">
    <source>
        <dbReference type="ARBA" id="ARBA00022833"/>
    </source>
</evidence>
<evidence type="ECO:0000313" key="14">
    <source>
        <dbReference type="Proteomes" id="UP001210261"/>
    </source>
</evidence>
<proteinExistence type="inferred from homology"/>
<protein>
    <recommendedName>
        <fullName evidence="10">Cysteine--tRNA ligase</fullName>
        <ecNumber evidence="10">6.1.1.16</ecNumber>
    </recommendedName>
    <alternativeName>
        <fullName evidence="10">Cysteinyl-tRNA synthetase</fullName>
        <shortName evidence="10">CysRS</shortName>
    </alternativeName>
</protein>
<feature type="short sequence motif" description="'KMSKS' region" evidence="10">
    <location>
        <begin position="271"/>
        <end position="275"/>
    </location>
</feature>
<dbReference type="CDD" id="cd00672">
    <property type="entry name" value="CysRS_core"/>
    <property type="match status" value="1"/>
</dbReference>
<keyword evidence="14" id="KW-1185">Reference proteome</keyword>
<evidence type="ECO:0000256" key="1">
    <source>
        <dbReference type="ARBA" id="ARBA00005594"/>
    </source>
</evidence>
<keyword evidence="5 10" id="KW-0547">Nucleotide-binding</keyword>
<evidence type="ECO:0000256" key="5">
    <source>
        <dbReference type="ARBA" id="ARBA00022741"/>
    </source>
</evidence>
<dbReference type="Gene3D" id="3.40.50.620">
    <property type="entry name" value="HUPs"/>
    <property type="match status" value="1"/>
</dbReference>
<comment type="caution">
    <text evidence="13">The sequence shown here is derived from an EMBL/GenBank/DDBJ whole genome shotgun (WGS) entry which is preliminary data.</text>
</comment>
<feature type="short sequence motif" description="'HIGH' region" evidence="10">
    <location>
        <begin position="31"/>
        <end position="41"/>
    </location>
</feature>
<keyword evidence="7 10" id="KW-0067">ATP-binding</keyword>
<evidence type="ECO:0000256" key="2">
    <source>
        <dbReference type="ARBA" id="ARBA00011245"/>
    </source>
</evidence>
<feature type="binding site" evidence="10">
    <location>
        <position position="210"/>
    </location>
    <ligand>
        <name>Zn(2+)</name>
        <dbReference type="ChEBI" id="CHEBI:29105"/>
    </ligand>
</feature>
<dbReference type="GO" id="GO:0004817">
    <property type="term" value="F:cysteine-tRNA ligase activity"/>
    <property type="evidence" value="ECO:0007669"/>
    <property type="project" value="UniProtKB-EC"/>
</dbReference>
<sequence>MQFKIYDSVKKEKLVFDPINKDEVRIYVCGPTVYDDSHLGHARSAIVFDLLRRVLCELGYKVIFAKNFTDIDDKIINKANSSGVSIDEITTTYIQKYLYEMELLGVKRADIEPKATESLESIVEMIEELLHKGYAYKTDNGDIYLSVCKDRDYGTLSGRIAELEAKSRIESIEQKKDSRDFALWKSYKGVGDIGYESKLGKGRPGWHIECSAMIDKHLAYSGEYAIDIHGGGADLLFPHHENESSQTRCAKNQTLAKYWIHNGFVTINNEKMSKSLGNSFFIKDALEIHNGEVLRFYLLSTHYRALLNYSDSDLLSSKKRLDRIYRLKKRIHGKANTLKSDDVFKQELLESLSDDLNISRALSIVDEFVSNANEFLDKKQNDKIPFIASNLELIARLLGVGLIDCFLYFQLGVSKEERKEIESLINKRMEAKKNKDFALADSIRDTLSNMGISIMDSSDGCVWEKL</sequence>
<keyword evidence="8 10" id="KW-0648">Protein biosynthesis</keyword>
<comment type="subunit">
    <text evidence="2 10">Monomer.</text>
</comment>
<keyword evidence="4 10" id="KW-0479">Metal-binding</keyword>
<evidence type="ECO:0000256" key="9">
    <source>
        <dbReference type="ARBA" id="ARBA00023146"/>
    </source>
</evidence>
<dbReference type="HAMAP" id="MF_00041">
    <property type="entry name" value="Cys_tRNA_synth"/>
    <property type="match status" value="1"/>
</dbReference>
<keyword evidence="3 10" id="KW-0436">Ligase</keyword>
<evidence type="ECO:0000259" key="12">
    <source>
        <dbReference type="Pfam" id="PF01406"/>
    </source>
</evidence>
<dbReference type="SUPFAM" id="SSF52374">
    <property type="entry name" value="Nucleotidylyl transferase"/>
    <property type="match status" value="1"/>
</dbReference>
<evidence type="ECO:0000256" key="7">
    <source>
        <dbReference type="ARBA" id="ARBA00022840"/>
    </source>
</evidence>
<comment type="cofactor">
    <cofactor evidence="10">
        <name>Zn(2+)</name>
        <dbReference type="ChEBI" id="CHEBI:29105"/>
    </cofactor>
    <text evidence="10">Binds 1 zinc ion per subunit.</text>
</comment>
<dbReference type="NCBIfam" id="TIGR00435">
    <property type="entry name" value="cysS"/>
    <property type="match status" value="1"/>
</dbReference>
<evidence type="ECO:0000256" key="4">
    <source>
        <dbReference type="ARBA" id="ARBA00022723"/>
    </source>
</evidence>
<keyword evidence="9 10" id="KW-0030">Aminoacyl-tRNA synthetase</keyword>
<evidence type="ECO:0000256" key="3">
    <source>
        <dbReference type="ARBA" id="ARBA00022598"/>
    </source>
</evidence>
<comment type="similarity">
    <text evidence="1 10">Belongs to the class-I aminoacyl-tRNA synthetase family.</text>
</comment>
<gene>
    <name evidence="10 13" type="primary">cysS</name>
    <name evidence="13" type="ORF">PF021_07890</name>
</gene>
<reference evidence="13 14" key="1">
    <citation type="submission" date="2023-01" db="EMBL/GenBank/DDBJ databases">
        <title>Description of Helicobacter ibis sp. nov. isolated from faecal droppings of black-faced ibis (Theristicus melanopis).</title>
        <authorList>
            <person name="Lopez-Cantillo M."/>
            <person name="Vidal-Veuthey B."/>
            <person name="Mella A."/>
            <person name="De La Haba R."/>
            <person name="Collado L."/>
        </authorList>
    </citation>
    <scope>NUCLEOTIDE SEQUENCE [LARGE SCALE GENOMIC DNA]</scope>
    <source>
        <strain evidence="13 14">A82</strain>
    </source>
</reference>
<feature type="binding site" evidence="10">
    <location>
        <position position="239"/>
    </location>
    <ligand>
        <name>Zn(2+)</name>
        <dbReference type="ChEBI" id="CHEBI:29105"/>
    </ligand>
</feature>
<dbReference type="InterPro" id="IPR032678">
    <property type="entry name" value="tRNA-synt_1_cat_dom"/>
</dbReference>
<comment type="subcellular location">
    <subcellularLocation>
        <location evidence="10">Cytoplasm</location>
    </subcellularLocation>
</comment>
<feature type="domain" description="tRNA synthetases class I catalytic" evidence="12">
    <location>
        <begin position="16"/>
        <end position="318"/>
    </location>
</feature>
<dbReference type="Gene3D" id="1.20.120.1910">
    <property type="entry name" value="Cysteine-tRNA ligase, C-terminal anti-codon recognition domain"/>
    <property type="match status" value="1"/>
</dbReference>
<dbReference type="PRINTS" id="PR00983">
    <property type="entry name" value="TRNASYNTHCYS"/>
</dbReference>
<dbReference type="EC" id="6.1.1.16" evidence="10"/>
<organism evidence="13 14">
    <name type="scientific">Helicobacter ibis</name>
    <dbReference type="NCBI Taxonomy" id="2962633"/>
    <lineage>
        <taxon>Bacteria</taxon>
        <taxon>Pseudomonadati</taxon>
        <taxon>Campylobacterota</taxon>
        <taxon>Epsilonproteobacteria</taxon>
        <taxon>Campylobacterales</taxon>
        <taxon>Helicobacteraceae</taxon>
        <taxon>Helicobacter</taxon>
    </lineage>
</organism>
<feature type="binding site" evidence="10">
    <location>
        <position position="243"/>
    </location>
    <ligand>
        <name>Zn(2+)</name>
        <dbReference type="ChEBI" id="CHEBI:29105"/>
    </ligand>
</feature>
<feature type="coiled-coil region" evidence="11">
    <location>
        <begin position="414"/>
        <end position="441"/>
    </location>
</feature>
<dbReference type="InterPro" id="IPR014729">
    <property type="entry name" value="Rossmann-like_a/b/a_fold"/>
</dbReference>
<evidence type="ECO:0000313" key="13">
    <source>
        <dbReference type="EMBL" id="MDA3969585.1"/>
    </source>
</evidence>
<comment type="catalytic activity">
    <reaction evidence="10">
        <text>tRNA(Cys) + L-cysteine + ATP = L-cysteinyl-tRNA(Cys) + AMP + diphosphate</text>
        <dbReference type="Rhea" id="RHEA:17773"/>
        <dbReference type="Rhea" id="RHEA-COMP:9661"/>
        <dbReference type="Rhea" id="RHEA-COMP:9679"/>
        <dbReference type="ChEBI" id="CHEBI:30616"/>
        <dbReference type="ChEBI" id="CHEBI:33019"/>
        <dbReference type="ChEBI" id="CHEBI:35235"/>
        <dbReference type="ChEBI" id="CHEBI:78442"/>
        <dbReference type="ChEBI" id="CHEBI:78517"/>
        <dbReference type="ChEBI" id="CHEBI:456215"/>
        <dbReference type="EC" id="6.1.1.16"/>
    </reaction>
</comment>
<dbReference type="EMBL" id="JAQHXR010000006">
    <property type="protein sequence ID" value="MDA3969585.1"/>
    <property type="molecule type" value="Genomic_DNA"/>
</dbReference>
<dbReference type="RefSeq" id="WP_271021944.1">
    <property type="nucleotide sequence ID" value="NZ_JAQHXR010000006.1"/>
</dbReference>
<name>A0ABT4VFV9_9HELI</name>
<keyword evidence="11" id="KW-0175">Coiled coil</keyword>
<evidence type="ECO:0000256" key="10">
    <source>
        <dbReference type="HAMAP-Rule" id="MF_00041"/>
    </source>
</evidence>
<keyword evidence="6 10" id="KW-0862">Zinc</keyword>
<evidence type="ECO:0000256" key="8">
    <source>
        <dbReference type="ARBA" id="ARBA00022917"/>
    </source>
</evidence>
<dbReference type="SUPFAM" id="SSF47323">
    <property type="entry name" value="Anticodon-binding domain of a subclass of class I aminoacyl-tRNA synthetases"/>
    <property type="match status" value="1"/>
</dbReference>